<keyword evidence="3" id="KW-1185">Reference proteome</keyword>
<evidence type="ECO:0000313" key="3">
    <source>
        <dbReference type="Proteomes" id="UP001240777"/>
    </source>
</evidence>
<keyword evidence="1" id="KW-0812">Transmembrane</keyword>
<evidence type="ECO:0000256" key="1">
    <source>
        <dbReference type="SAM" id="Phobius"/>
    </source>
</evidence>
<accession>A0ABT8Z6Y3</accession>
<keyword evidence="1" id="KW-1133">Transmembrane helix</keyword>
<protein>
    <submittedName>
        <fullName evidence="2">Uncharacterized protein</fullName>
    </submittedName>
</protein>
<comment type="caution">
    <text evidence="2">The sequence shown here is derived from an EMBL/GenBank/DDBJ whole genome shotgun (WGS) entry which is preliminary data.</text>
</comment>
<sequence>MDYLNIISVIALIGVLICGYIKSVMLEKRIEKLEEFLNKFIKNP</sequence>
<evidence type="ECO:0000313" key="2">
    <source>
        <dbReference type="EMBL" id="MDO7253966.1"/>
    </source>
</evidence>
<reference evidence="3" key="1">
    <citation type="submission" date="2023-07" db="EMBL/GenBank/DDBJ databases">
        <title>Unpublished Manusciprt.</title>
        <authorList>
            <person name="Aydin F."/>
            <person name="Tarhane S."/>
            <person name="Saticioglu I.B."/>
            <person name="Karakaya E."/>
            <person name="Abay S."/>
            <person name="Guran O."/>
            <person name="Bozkurt E."/>
            <person name="Uzum N."/>
            <person name="Olgun K."/>
            <person name="Jablonski D."/>
        </authorList>
    </citation>
    <scope>NUCLEOTIDE SEQUENCE [LARGE SCALE GENOMIC DNA]</scope>
    <source>
        <strain evidence="3">faydin-H75</strain>
    </source>
</reference>
<feature type="transmembrane region" description="Helical" evidence="1">
    <location>
        <begin position="6"/>
        <end position="25"/>
    </location>
</feature>
<organism evidence="2 3">
    <name type="scientific">Helicobacter cappadocius</name>
    <dbReference type="NCBI Taxonomy" id="3063998"/>
    <lineage>
        <taxon>Bacteria</taxon>
        <taxon>Pseudomonadati</taxon>
        <taxon>Campylobacterota</taxon>
        <taxon>Epsilonproteobacteria</taxon>
        <taxon>Campylobacterales</taxon>
        <taxon>Helicobacteraceae</taxon>
        <taxon>Helicobacter</taxon>
    </lineage>
</organism>
<proteinExistence type="predicted"/>
<dbReference type="EMBL" id="JAUPEV010000034">
    <property type="protein sequence ID" value="MDO7253966.1"/>
    <property type="molecule type" value="Genomic_DNA"/>
</dbReference>
<dbReference type="RefSeq" id="WP_305517801.1">
    <property type="nucleotide sequence ID" value="NZ_JAUPEV010000034.1"/>
</dbReference>
<name>A0ABT8Z6Y3_9HELI</name>
<gene>
    <name evidence="2" type="ORF">Q5I04_08640</name>
</gene>
<keyword evidence="1" id="KW-0472">Membrane</keyword>
<dbReference type="Proteomes" id="UP001240777">
    <property type="component" value="Unassembled WGS sequence"/>
</dbReference>